<accession>A0A6F8PWL0</accession>
<evidence type="ECO:0000256" key="1">
    <source>
        <dbReference type="ARBA" id="ARBA00009175"/>
    </source>
</evidence>
<dbReference type="InterPro" id="IPR005950">
    <property type="entry name" value="ModA"/>
</dbReference>
<dbReference type="PANTHER" id="PTHR30632">
    <property type="entry name" value="MOLYBDATE-BINDING PERIPLASMIC PROTEIN"/>
    <property type="match status" value="1"/>
</dbReference>
<evidence type="ECO:0000256" key="4">
    <source>
        <dbReference type="SAM" id="SignalP"/>
    </source>
</evidence>
<dbReference type="GO" id="GO:0046872">
    <property type="term" value="F:metal ion binding"/>
    <property type="evidence" value="ECO:0007669"/>
    <property type="project" value="UniProtKB-KW"/>
</dbReference>
<protein>
    <submittedName>
        <fullName evidence="5">Molybdate ABC transporter substrate-binding protein</fullName>
    </submittedName>
</protein>
<dbReference type="AlphaFoldDB" id="A0A6F8PWL0"/>
<sequence>MMKSMKQLFIIALSVFALSASSLVYAADLLIVSGGGYKKPMQQVIQAYQTVSGKQVDASYGNMRQITAQAQASSKIALAIGDEKFFGQSGKLFAATQPIGTGKLVIAWAQGRPQIKNAQDLTNPAITRIGHPHAKKAIYGRAAVEWLQSNHLTDAISETVMQLSTVPQVSSYLVAREIDAGFINLTDAIGLGDRIGGYTLLESGYERIKIVAATVAGHEQDAELQAFLQFLQSEQAKEIFTRYGL</sequence>
<dbReference type="NCBIfam" id="TIGR01256">
    <property type="entry name" value="modA"/>
    <property type="match status" value="1"/>
</dbReference>
<dbReference type="SUPFAM" id="SSF53850">
    <property type="entry name" value="Periplasmic binding protein-like II"/>
    <property type="match status" value="1"/>
</dbReference>
<evidence type="ECO:0000313" key="6">
    <source>
        <dbReference type="Proteomes" id="UP000501726"/>
    </source>
</evidence>
<comment type="similarity">
    <text evidence="1">Belongs to the bacterial solute-binding protein ModA family.</text>
</comment>
<feature type="signal peptide" evidence="4">
    <location>
        <begin position="1"/>
        <end position="26"/>
    </location>
</feature>
<name>A0A6F8PWL0_9GAMM</name>
<keyword evidence="2" id="KW-0479">Metal-binding</keyword>
<dbReference type="GO" id="GO:0030973">
    <property type="term" value="F:molybdate ion binding"/>
    <property type="evidence" value="ECO:0007669"/>
    <property type="project" value="TreeGrafter"/>
</dbReference>
<dbReference type="PANTHER" id="PTHR30632:SF11">
    <property type="entry name" value="BLR4797 PROTEIN"/>
    <property type="match status" value="1"/>
</dbReference>
<dbReference type="KEGG" id="tse:THMIRHAS_19150"/>
<dbReference type="EMBL" id="AP021889">
    <property type="protein sequence ID" value="BBP46542.1"/>
    <property type="molecule type" value="Genomic_DNA"/>
</dbReference>
<dbReference type="Pfam" id="PF13531">
    <property type="entry name" value="SBP_bac_11"/>
    <property type="match status" value="1"/>
</dbReference>
<gene>
    <name evidence="5" type="primary">modA</name>
    <name evidence="5" type="ORF">THMIRHAS_19150</name>
</gene>
<feature type="chain" id="PRO_5026316063" evidence="4">
    <location>
        <begin position="27"/>
        <end position="245"/>
    </location>
</feature>
<dbReference type="InterPro" id="IPR050682">
    <property type="entry name" value="ModA/WtpA"/>
</dbReference>
<evidence type="ECO:0000313" key="5">
    <source>
        <dbReference type="EMBL" id="BBP46542.1"/>
    </source>
</evidence>
<dbReference type="GO" id="GO:0015689">
    <property type="term" value="P:molybdate ion transport"/>
    <property type="evidence" value="ECO:0007669"/>
    <property type="project" value="InterPro"/>
</dbReference>
<evidence type="ECO:0000256" key="2">
    <source>
        <dbReference type="ARBA" id="ARBA00022723"/>
    </source>
</evidence>
<dbReference type="Gene3D" id="3.40.190.10">
    <property type="entry name" value="Periplasmic binding protein-like II"/>
    <property type="match status" value="2"/>
</dbReference>
<keyword evidence="3 4" id="KW-0732">Signal</keyword>
<keyword evidence="6" id="KW-1185">Reference proteome</keyword>
<organism evidence="5 6">
    <name type="scientific">Thiosulfatimonas sediminis</name>
    <dbReference type="NCBI Taxonomy" id="2675054"/>
    <lineage>
        <taxon>Bacteria</taxon>
        <taxon>Pseudomonadati</taxon>
        <taxon>Pseudomonadota</taxon>
        <taxon>Gammaproteobacteria</taxon>
        <taxon>Thiotrichales</taxon>
        <taxon>Piscirickettsiaceae</taxon>
        <taxon>Thiosulfatimonas</taxon>
    </lineage>
</organism>
<evidence type="ECO:0000256" key="3">
    <source>
        <dbReference type="ARBA" id="ARBA00022729"/>
    </source>
</evidence>
<dbReference type="Proteomes" id="UP000501726">
    <property type="component" value="Chromosome"/>
</dbReference>
<reference evidence="6" key="1">
    <citation type="submission" date="2019-11" db="EMBL/GenBank/DDBJ databases">
        <title>Isolation and characterization of two novel species in the genus Thiomicrorhabdus.</title>
        <authorList>
            <person name="Mochizuki J."/>
            <person name="Kojima H."/>
            <person name="Fukui M."/>
        </authorList>
    </citation>
    <scope>NUCLEOTIDE SEQUENCE [LARGE SCALE GENOMIC DNA]</scope>
    <source>
        <strain evidence="6">aks77</strain>
    </source>
</reference>
<proteinExistence type="inferred from homology"/>